<keyword evidence="4" id="KW-1185">Reference proteome</keyword>
<dbReference type="InterPro" id="IPR038725">
    <property type="entry name" value="YdaG_split_barrel_FMN-bd"/>
</dbReference>
<comment type="caution">
    <text evidence="3">The sequence shown here is derived from an EMBL/GenBank/DDBJ whole genome shotgun (WGS) entry which is preliminary data.</text>
</comment>
<dbReference type="Proteomes" id="UP001141327">
    <property type="component" value="Unassembled WGS sequence"/>
</dbReference>
<accession>A0ABQ8UKS6</accession>
<dbReference type="InterPro" id="IPR052917">
    <property type="entry name" value="Stress-Dev_Protein"/>
</dbReference>
<name>A0ABQ8UKS6_9EUKA</name>
<evidence type="ECO:0000256" key="1">
    <source>
        <dbReference type="SAM" id="MobiDB-lite"/>
    </source>
</evidence>
<dbReference type="Gene3D" id="2.30.110.10">
    <property type="entry name" value="Electron Transport, Fmn-binding Protein, Chain A"/>
    <property type="match status" value="2"/>
</dbReference>
<dbReference type="Pfam" id="PF16242">
    <property type="entry name" value="Pyrid_ox_like"/>
    <property type="match status" value="1"/>
</dbReference>
<evidence type="ECO:0000313" key="4">
    <source>
        <dbReference type="Proteomes" id="UP001141327"/>
    </source>
</evidence>
<dbReference type="PANTHER" id="PTHR34818">
    <property type="entry name" value="PROTEIN BLI-3"/>
    <property type="match status" value="1"/>
</dbReference>
<feature type="compositionally biased region" description="Acidic residues" evidence="1">
    <location>
        <begin position="326"/>
        <end position="336"/>
    </location>
</feature>
<evidence type="ECO:0000259" key="2">
    <source>
        <dbReference type="Pfam" id="PF16242"/>
    </source>
</evidence>
<feature type="region of interest" description="Disordered" evidence="1">
    <location>
        <begin position="295"/>
        <end position="336"/>
    </location>
</feature>
<dbReference type="SUPFAM" id="SSF50475">
    <property type="entry name" value="FMN-binding split barrel"/>
    <property type="match status" value="2"/>
</dbReference>
<dbReference type="PANTHER" id="PTHR34818:SF1">
    <property type="entry name" value="PROTEIN BLI-3"/>
    <property type="match status" value="1"/>
</dbReference>
<reference evidence="3" key="1">
    <citation type="journal article" date="2022" name="bioRxiv">
        <title>Genomics of Preaxostyla Flagellates Illuminates Evolutionary Transitions and the Path Towards Mitochondrial Loss.</title>
        <authorList>
            <person name="Novak L.V.F."/>
            <person name="Treitli S.C."/>
            <person name="Pyrih J."/>
            <person name="Halakuc P."/>
            <person name="Pipaliya S.V."/>
            <person name="Vacek V."/>
            <person name="Brzon O."/>
            <person name="Soukal P."/>
            <person name="Eme L."/>
            <person name="Dacks J.B."/>
            <person name="Karnkowska A."/>
            <person name="Elias M."/>
            <person name="Hampl V."/>
        </authorList>
    </citation>
    <scope>NUCLEOTIDE SEQUENCE</scope>
    <source>
        <strain evidence="3">RCP-MX</strain>
    </source>
</reference>
<protein>
    <recommendedName>
        <fullName evidence="2">General stress protein FMN-binding split barrel domain-containing protein</fullName>
    </recommendedName>
</protein>
<organism evidence="3 4">
    <name type="scientific">Paratrimastix pyriformis</name>
    <dbReference type="NCBI Taxonomy" id="342808"/>
    <lineage>
        <taxon>Eukaryota</taxon>
        <taxon>Metamonada</taxon>
        <taxon>Preaxostyla</taxon>
        <taxon>Paratrimastigidae</taxon>
        <taxon>Paratrimastix</taxon>
    </lineage>
</organism>
<dbReference type="InterPro" id="IPR012349">
    <property type="entry name" value="Split_barrel_FMN-bd"/>
</dbReference>
<evidence type="ECO:0000313" key="3">
    <source>
        <dbReference type="EMBL" id="KAJ4459808.1"/>
    </source>
</evidence>
<gene>
    <name evidence="3" type="ORF">PAPYR_4205</name>
</gene>
<sequence>MAGVMPVMKSIIERFGPIGYLVTALDGSCSSRIAVIMPRETHNDFFSITTKSSSKFKEIKTNPNVLFLLYDAKTVSHVFCKATVDILEDSETRHALWCDSWREHGHNGPDDTNLVFLRYNFSAIIETPFMKPPIVHTFPLTPVDPVSVDVSVATPTPDLDRATALLREFLEKDSTVLMCTRDGETDLAARFMNLRHRFDVGLYGITKANSPKVRQLQKNPHACLHWYLPESGFKQLIAQATVHVDTQPELCRLLWRDEMRRFGFAGPEEVAVLRVAVSRLHMQPMAAPGVSYGLPAAPLPTRTTEPAPEEDGAKAAGKKHPRDDAAADCEESAGRN</sequence>
<feature type="domain" description="General stress protein FMN-binding split barrel" evidence="2">
    <location>
        <begin position="18"/>
        <end position="119"/>
    </location>
</feature>
<proteinExistence type="predicted"/>
<dbReference type="EMBL" id="JAPMOS010000017">
    <property type="protein sequence ID" value="KAJ4459808.1"/>
    <property type="molecule type" value="Genomic_DNA"/>
</dbReference>